<dbReference type="AlphaFoldDB" id="A0A6S7IVI0"/>
<dbReference type="EMBL" id="CACRXK020006466">
    <property type="protein sequence ID" value="CAB4009481.1"/>
    <property type="molecule type" value="Genomic_DNA"/>
</dbReference>
<organism evidence="1 2">
    <name type="scientific">Paramuricea clavata</name>
    <name type="common">Red gorgonian</name>
    <name type="synonym">Violescent sea-whip</name>
    <dbReference type="NCBI Taxonomy" id="317549"/>
    <lineage>
        <taxon>Eukaryota</taxon>
        <taxon>Metazoa</taxon>
        <taxon>Cnidaria</taxon>
        <taxon>Anthozoa</taxon>
        <taxon>Octocorallia</taxon>
        <taxon>Malacalcyonacea</taxon>
        <taxon>Plexauridae</taxon>
        <taxon>Paramuricea</taxon>
    </lineage>
</organism>
<reference evidence="1" key="1">
    <citation type="submission" date="2020-04" db="EMBL/GenBank/DDBJ databases">
        <authorList>
            <person name="Alioto T."/>
            <person name="Alioto T."/>
            <person name="Gomez Garrido J."/>
        </authorList>
    </citation>
    <scope>NUCLEOTIDE SEQUENCE</scope>
    <source>
        <strain evidence="1">A484AB</strain>
    </source>
</reference>
<dbReference type="Proteomes" id="UP001152795">
    <property type="component" value="Unassembled WGS sequence"/>
</dbReference>
<proteinExistence type="predicted"/>
<accession>A0A6S7IVI0</accession>
<comment type="caution">
    <text evidence="1">The sequence shown here is derived from an EMBL/GenBank/DDBJ whole genome shotgun (WGS) entry which is preliminary data.</text>
</comment>
<evidence type="ECO:0000313" key="1">
    <source>
        <dbReference type="EMBL" id="CAB4009481.1"/>
    </source>
</evidence>
<name>A0A6S7IVI0_PARCT</name>
<evidence type="ECO:0000313" key="2">
    <source>
        <dbReference type="Proteomes" id="UP001152795"/>
    </source>
</evidence>
<gene>
    <name evidence="1" type="ORF">PACLA_8A037586</name>
</gene>
<keyword evidence="2" id="KW-1185">Reference proteome</keyword>
<sequence>MGQIRLWGLKQAKGRRDLTDEEELQKRILMGIIIEKLKEARNEYEGDWEDREEKAEMASYIRTLVTLLKEVRVDLGIGTEKMVEKVVAQTKLPPRETRKLKAVLASQEETVRKISEKLARARTASTIEKYTEKLDDAETAAVETKEKLGMIKVKPGEREESKRREELGRAMGVVRETSVKLKNPGKNKEELTKRLQKYQDKVKEIRKSLGIANREESLRLEMKELSDKIKTLNTKTDKEEKNMLMRAWFESGKKLKETRKKKEKVVKST</sequence>
<protein>
    <submittedName>
        <fullName evidence="1">Uncharacterized protein</fullName>
    </submittedName>
</protein>